<organism evidence="1 2">
    <name type="scientific">Nocardia rhizosphaerihabitans</name>
    <dbReference type="NCBI Taxonomy" id="1691570"/>
    <lineage>
        <taxon>Bacteria</taxon>
        <taxon>Bacillati</taxon>
        <taxon>Actinomycetota</taxon>
        <taxon>Actinomycetes</taxon>
        <taxon>Mycobacteriales</taxon>
        <taxon>Nocardiaceae</taxon>
        <taxon>Nocardia</taxon>
    </lineage>
</organism>
<gene>
    <name evidence="1" type="ORF">GCM10011610_38940</name>
</gene>
<reference evidence="2" key="1">
    <citation type="journal article" date="2019" name="Int. J. Syst. Evol. Microbiol.">
        <title>The Global Catalogue of Microorganisms (GCM) 10K type strain sequencing project: providing services to taxonomists for standard genome sequencing and annotation.</title>
        <authorList>
            <consortium name="The Broad Institute Genomics Platform"/>
            <consortium name="The Broad Institute Genome Sequencing Center for Infectious Disease"/>
            <person name="Wu L."/>
            <person name="Ma J."/>
        </authorList>
    </citation>
    <scope>NUCLEOTIDE SEQUENCE [LARGE SCALE GENOMIC DNA]</scope>
    <source>
        <strain evidence="2">CGMCC 4.7329</strain>
    </source>
</reference>
<evidence type="ECO:0000313" key="1">
    <source>
        <dbReference type="EMBL" id="GGN84983.1"/>
    </source>
</evidence>
<evidence type="ECO:0000313" key="2">
    <source>
        <dbReference type="Proteomes" id="UP000658127"/>
    </source>
</evidence>
<accession>A0ABQ2KKU6</accession>
<protein>
    <recommendedName>
        <fullName evidence="3">Prevent-host-death protein</fullName>
    </recommendedName>
</protein>
<dbReference type="Proteomes" id="UP000658127">
    <property type="component" value="Unassembled WGS sequence"/>
</dbReference>
<name>A0ABQ2KKU6_9NOCA</name>
<evidence type="ECO:0008006" key="3">
    <source>
        <dbReference type="Google" id="ProtNLM"/>
    </source>
</evidence>
<proteinExistence type="predicted"/>
<dbReference type="EMBL" id="BMNE01000004">
    <property type="protein sequence ID" value="GGN84983.1"/>
    <property type="molecule type" value="Genomic_DNA"/>
</dbReference>
<sequence>MSGSPIVDLAGASMTALVHAIPETQARTGKPVVVIGGLAVICRVSGPHRATSDLDTVNRRRAGEPSQLQVLVTSTGRASGPAGVLIPTALGEVQVDILEVSDADFDPLPEDPTGRLHVLSHAWAADTATAVLIRAQDGNEIIVAVAEPGPLVAMKLQSTFDRGTDKASTDLLDIIRLTLDRVCGPRARAQLGAAGDQLKSDVEQHVDLFFGKRKAGTLQLVRRVPEGVDTELDDIELVHELLVRAVRGS</sequence>
<comment type="caution">
    <text evidence="1">The sequence shown here is derived from an EMBL/GenBank/DDBJ whole genome shotgun (WGS) entry which is preliminary data.</text>
</comment>
<keyword evidence="2" id="KW-1185">Reference proteome</keyword>